<name>A0A511QIM4_9VIBR</name>
<evidence type="ECO:0000313" key="2">
    <source>
        <dbReference type="Proteomes" id="UP000321922"/>
    </source>
</evidence>
<sequence>MVYDIESHLGQASSYNVYGNEMTVVYPEETQIIKLTSDSTVEIQTREIFRK</sequence>
<dbReference type="AlphaFoldDB" id="A0A511QIM4"/>
<accession>A0A511QIM4</accession>
<proteinExistence type="predicted"/>
<gene>
    <name evidence="1" type="ORF">VSA01S_32210</name>
</gene>
<protein>
    <submittedName>
        <fullName evidence="1">Uncharacterized protein</fullName>
    </submittedName>
</protein>
<evidence type="ECO:0000313" key="1">
    <source>
        <dbReference type="EMBL" id="GEM77109.1"/>
    </source>
</evidence>
<dbReference type="Proteomes" id="UP000321922">
    <property type="component" value="Unassembled WGS sequence"/>
</dbReference>
<organism evidence="1 2">
    <name type="scientific">Vibrio sagamiensis NBRC 104589</name>
    <dbReference type="NCBI Taxonomy" id="1219064"/>
    <lineage>
        <taxon>Bacteria</taxon>
        <taxon>Pseudomonadati</taxon>
        <taxon>Pseudomonadota</taxon>
        <taxon>Gammaproteobacteria</taxon>
        <taxon>Vibrionales</taxon>
        <taxon>Vibrionaceae</taxon>
        <taxon>Vibrio</taxon>
    </lineage>
</organism>
<comment type="caution">
    <text evidence="1">The sequence shown here is derived from an EMBL/GenBank/DDBJ whole genome shotgun (WGS) entry which is preliminary data.</text>
</comment>
<reference evidence="1 2" key="1">
    <citation type="submission" date="2019-07" db="EMBL/GenBank/DDBJ databases">
        <title>Whole genome shotgun sequence of Vibrio sagamiensis NBRC 104589.</title>
        <authorList>
            <person name="Hosoyama A."/>
            <person name="Uohara A."/>
            <person name="Ohji S."/>
            <person name="Ichikawa N."/>
        </authorList>
    </citation>
    <scope>NUCLEOTIDE SEQUENCE [LARGE SCALE GENOMIC DNA]</scope>
    <source>
        <strain evidence="1 2">NBRC 104589</strain>
    </source>
</reference>
<keyword evidence="2" id="KW-1185">Reference proteome</keyword>
<dbReference type="EMBL" id="BJXJ01000040">
    <property type="protein sequence ID" value="GEM77109.1"/>
    <property type="molecule type" value="Genomic_DNA"/>
</dbReference>